<dbReference type="PANTHER" id="PTHR14025">
    <property type="entry name" value="FANCONI ANEMIA GROUP M FANCM FAMILY MEMBER"/>
    <property type="match status" value="1"/>
</dbReference>
<organism evidence="8 9">
    <name type="scientific">Cuniculiplasma divulgatum</name>
    <dbReference type="NCBI Taxonomy" id="1673428"/>
    <lineage>
        <taxon>Archaea</taxon>
        <taxon>Methanobacteriati</taxon>
        <taxon>Thermoplasmatota</taxon>
        <taxon>Thermoplasmata</taxon>
        <taxon>Thermoplasmatales</taxon>
        <taxon>Cuniculiplasmataceae</taxon>
        <taxon>Cuniculiplasma</taxon>
    </lineage>
</organism>
<dbReference type="SUPFAM" id="SSF52540">
    <property type="entry name" value="P-loop containing nucleoside triphosphate hydrolases"/>
    <property type="match status" value="1"/>
</dbReference>
<reference evidence="9" key="1">
    <citation type="submission" date="2016-06" db="EMBL/GenBank/DDBJ databases">
        <authorList>
            <person name="Toshchakov V.S."/>
        </authorList>
    </citation>
    <scope>NUCLEOTIDE SEQUENCE [LARGE SCALE GENOMIC DNA]</scope>
    <source>
        <strain>PM4 (JCM 30641</strain>
        <strain evidence="9">\VKM B-2940)</strain>
    </source>
</reference>
<dbReference type="RefSeq" id="WP_021790359.1">
    <property type="nucleotide sequence ID" value="NZ_LT719092.1"/>
</dbReference>
<dbReference type="InterPro" id="IPR001650">
    <property type="entry name" value="Helicase_C-like"/>
</dbReference>
<dbReference type="GeneID" id="30928321"/>
<keyword evidence="2" id="KW-0378">Hydrolase</keyword>
<keyword evidence="9" id="KW-1185">Reference proteome</keyword>
<evidence type="ECO:0000313" key="9">
    <source>
        <dbReference type="Proteomes" id="UP000187822"/>
    </source>
</evidence>
<evidence type="ECO:0000313" key="8">
    <source>
        <dbReference type="EMBL" id="SJK85526.1"/>
    </source>
</evidence>
<dbReference type="STRING" id="1673428.CPM_1740"/>
<dbReference type="InterPro" id="IPR014001">
    <property type="entry name" value="Helicase_ATP-bd"/>
</dbReference>
<dbReference type="PROSITE" id="PS51192">
    <property type="entry name" value="HELICASE_ATP_BIND_1"/>
    <property type="match status" value="1"/>
</dbReference>
<dbReference type="Proteomes" id="UP000187822">
    <property type="component" value="Chromosome I"/>
</dbReference>
<evidence type="ECO:0000256" key="4">
    <source>
        <dbReference type="ARBA" id="ARBA00022840"/>
    </source>
</evidence>
<accession>A0A1R4A989</accession>
<sequence length="511" mass="59180">MDEDIPEFNDLRPRPYQVEAYRKALRSNLLLILPTGLGKTLVSAMLAYTYIKQNKKVIMISPTRPLVDQHFQTMTKLFEGQNIKIRSLTGHDPVDKRMSEWAEGQFIISTPQTVEKDIKREIVFMNNFYLLIVDEAHRATGNYAYVNVAKEFHNLPDRRILAMTASPGSKNEKVDEIKENLKINSVMIRTDEDPDIAPYVKGSDTEPVFIRISPEQEKCISLLRETKKDFMDQIQKKFSYVKKGASRSEMSEYIRDLSKRATSGDKSLFTSIPYFTAVIRLDVLMEYIETQGIEIGNNYLQEMEGSEDKSLIRTLNLWKRNSTFQQVETLIKTASENYENPKFKKVKEMAELLIKEHPESRCLVFTHYRKTSEILLKYLEENSATIRAIRFVGQGNREGDKGMSQSSQREGIDKFKNGTYNVMLATSVAEEGLDIPSTDLVIFYEPVASEIRTIQRRGRTGRFKAGKVYILIFSGTRDQAYYYSSQRKEKVMVTRMKKDMDSKRNRKIDEY</sequence>
<dbReference type="Gene3D" id="3.40.50.300">
    <property type="entry name" value="P-loop containing nucleotide triphosphate hydrolases"/>
    <property type="match status" value="2"/>
</dbReference>
<dbReference type="InterPro" id="IPR027417">
    <property type="entry name" value="P-loop_NTPase"/>
</dbReference>
<evidence type="ECO:0000256" key="1">
    <source>
        <dbReference type="ARBA" id="ARBA00022741"/>
    </source>
</evidence>
<evidence type="ECO:0000259" key="6">
    <source>
        <dbReference type="PROSITE" id="PS51192"/>
    </source>
</evidence>
<dbReference type="Pfam" id="PF00270">
    <property type="entry name" value="DEAD"/>
    <property type="match status" value="1"/>
</dbReference>
<keyword evidence="3 8" id="KW-0347">Helicase</keyword>
<protein>
    <submittedName>
        <fullName evidence="8">ERCC4-like helicase</fullName>
    </submittedName>
</protein>
<dbReference type="AlphaFoldDB" id="A0A1R4A989"/>
<dbReference type="GO" id="GO:0005524">
    <property type="term" value="F:ATP binding"/>
    <property type="evidence" value="ECO:0007669"/>
    <property type="project" value="UniProtKB-KW"/>
</dbReference>
<keyword evidence="4" id="KW-0067">ATP-binding</keyword>
<dbReference type="KEGG" id="cdiv:CPM_1740"/>
<gene>
    <name evidence="8" type="ORF">CPM_1740</name>
</gene>
<dbReference type="SMART" id="SM00487">
    <property type="entry name" value="DEXDc"/>
    <property type="match status" value="1"/>
</dbReference>
<dbReference type="GO" id="GO:0004386">
    <property type="term" value="F:helicase activity"/>
    <property type="evidence" value="ECO:0007669"/>
    <property type="project" value="UniProtKB-KW"/>
</dbReference>
<dbReference type="EMBL" id="LT719092">
    <property type="protein sequence ID" value="SJK85526.1"/>
    <property type="molecule type" value="Genomic_DNA"/>
</dbReference>
<feature type="domain" description="Helicase C-terminal" evidence="7">
    <location>
        <begin position="345"/>
        <end position="511"/>
    </location>
</feature>
<name>A0A1R4A989_9ARCH</name>
<evidence type="ECO:0000256" key="5">
    <source>
        <dbReference type="SAM" id="Phobius"/>
    </source>
</evidence>
<dbReference type="Gene3D" id="1.20.1320.20">
    <property type="entry name" value="hef helicase domain"/>
    <property type="match status" value="1"/>
</dbReference>
<keyword evidence="5" id="KW-0472">Membrane</keyword>
<proteinExistence type="predicted"/>
<dbReference type="PROSITE" id="PS51194">
    <property type="entry name" value="HELICASE_CTER"/>
    <property type="match status" value="1"/>
</dbReference>
<dbReference type="GO" id="GO:0003676">
    <property type="term" value="F:nucleic acid binding"/>
    <property type="evidence" value="ECO:0007669"/>
    <property type="project" value="InterPro"/>
</dbReference>
<evidence type="ECO:0000259" key="7">
    <source>
        <dbReference type="PROSITE" id="PS51194"/>
    </source>
</evidence>
<dbReference type="GO" id="GO:0016787">
    <property type="term" value="F:hydrolase activity"/>
    <property type="evidence" value="ECO:0007669"/>
    <property type="project" value="UniProtKB-KW"/>
</dbReference>
<dbReference type="SMART" id="SM00490">
    <property type="entry name" value="HELICc"/>
    <property type="match status" value="1"/>
</dbReference>
<dbReference type="Pfam" id="PF00271">
    <property type="entry name" value="Helicase_C"/>
    <property type="match status" value="1"/>
</dbReference>
<evidence type="ECO:0000256" key="3">
    <source>
        <dbReference type="ARBA" id="ARBA00022806"/>
    </source>
</evidence>
<keyword evidence="1" id="KW-0547">Nucleotide-binding</keyword>
<dbReference type="OrthoDB" id="9764at2157"/>
<keyword evidence="5" id="KW-1133">Transmembrane helix</keyword>
<dbReference type="PANTHER" id="PTHR14025:SF20">
    <property type="entry name" value="FANCONI ANEMIA GROUP M PROTEIN"/>
    <property type="match status" value="1"/>
</dbReference>
<feature type="domain" description="Helicase ATP-binding" evidence="6">
    <location>
        <begin position="20"/>
        <end position="185"/>
    </location>
</feature>
<feature type="transmembrane region" description="Helical" evidence="5">
    <location>
        <begin position="29"/>
        <end position="51"/>
    </location>
</feature>
<evidence type="ECO:0000256" key="2">
    <source>
        <dbReference type="ARBA" id="ARBA00022801"/>
    </source>
</evidence>
<dbReference type="GO" id="GO:0140097">
    <property type="term" value="F:catalytic activity, acting on DNA"/>
    <property type="evidence" value="ECO:0007669"/>
    <property type="project" value="UniProtKB-ARBA"/>
</dbReference>
<keyword evidence="5" id="KW-0812">Transmembrane</keyword>
<dbReference type="InterPro" id="IPR011545">
    <property type="entry name" value="DEAD/DEAH_box_helicase_dom"/>
</dbReference>